<dbReference type="SUPFAM" id="SSF53850">
    <property type="entry name" value="Periplasmic binding protein-like II"/>
    <property type="match status" value="1"/>
</dbReference>
<evidence type="ECO:0000313" key="6">
    <source>
        <dbReference type="Proteomes" id="UP000002420"/>
    </source>
</evidence>
<comment type="similarity">
    <text evidence="4">Belongs to the MqnA/MqnD family. MqnA subfamily.</text>
</comment>
<dbReference type="Gene3D" id="3.40.190.10">
    <property type="entry name" value="Periplasmic binding protein-like II"/>
    <property type="match status" value="2"/>
</dbReference>
<comment type="pathway">
    <text evidence="1 4">Quinol/quinone metabolism; menaquinone biosynthesis.</text>
</comment>
<dbReference type="RefSeq" id="WP_012469659.1">
    <property type="nucleotide sequence ID" value="NC_010814.1"/>
</dbReference>
<dbReference type="PANTHER" id="PTHR37690">
    <property type="entry name" value="CHORISMATE DEHYDRATASE"/>
    <property type="match status" value="1"/>
</dbReference>
<accession>B3E9P1</accession>
<dbReference type="GO" id="GO:0016836">
    <property type="term" value="F:hydro-lyase activity"/>
    <property type="evidence" value="ECO:0007669"/>
    <property type="project" value="UniProtKB-UniRule"/>
</dbReference>
<dbReference type="UniPathway" id="UPA00079"/>
<dbReference type="AlphaFoldDB" id="B3E9P1"/>
<evidence type="ECO:0000256" key="3">
    <source>
        <dbReference type="ARBA" id="ARBA00023239"/>
    </source>
</evidence>
<name>B3E9P1_TRIL1</name>
<dbReference type="STRING" id="398767.Glov_1601"/>
<evidence type="ECO:0000313" key="5">
    <source>
        <dbReference type="EMBL" id="ACD95317.1"/>
    </source>
</evidence>
<protein>
    <recommendedName>
        <fullName evidence="4">Chorismate dehydratase</fullName>
        <ecNumber evidence="4">4.2.1.151</ecNumber>
    </recommendedName>
    <alternativeName>
        <fullName evidence="4">Menaquinone biosynthetic enzyme MqnA</fullName>
    </alternativeName>
</protein>
<evidence type="ECO:0000256" key="2">
    <source>
        <dbReference type="ARBA" id="ARBA00022428"/>
    </source>
</evidence>
<organism evidence="5 6">
    <name type="scientific">Trichlorobacter lovleyi (strain ATCC BAA-1151 / DSM 17278 / SZ)</name>
    <name type="common">Geobacter lovleyi</name>
    <dbReference type="NCBI Taxonomy" id="398767"/>
    <lineage>
        <taxon>Bacteria</taxon>
        <taxon>Pseudomonadati</taxon>
        <taxon>Thermodesulfobacteriota</taxon>
        <taxon>Desulfuromonadia</taxon>
        <taxon>Geobacterales</taxon>
        <taxon>Geobacteraceae</taxon>
        <taxon>Trichlorobacter</taxon>
    </lineage>
</organism>
<dbReference type="InterPro" id="IPR030868">
    <property type="entry name" value="MqnA"/>
</dbReference>
<dbReference type="EC" id="4.2.1.151" evidence="4"/>
<keyword evidence="2 4" id="KW-0474">Menaquinone biosynthesis</keyword>
<dbReference type="PANTHER" id="PTHR37690:SF1">
    <property type="entry name" value="CHORISMATE DEHYDRATASE"/>
    <property type="match status" value="1"/>
</dbReference>
<dbReference type="CDD" id="cd13634">
    <property type="entry name" value="PBP2_Sco4506"/>
    <property type="match status" value="1"/>
</dbReference>
<comment type="catalytic activity">
    <reaction evidence="4">
        <text>chorismate = 3-[(1-carboxyvinyl)-oxy]benzoate + H2O</text>
        <dbReference type="Rhea" id="RHEA:40051"/>
        <dbReference type="ChEBI" id="CHEBI:15377"/>
        <dbReference type="ChEBI" id="CHEBI:29748"/>
        <dbReference type="ChEBI" id="CHEBI:76981"/>
        <dbReference type="EC" id="4.2.1.151"/>
    </reaction>
</comment>
<dbReference type="KEGG" id="glo:Glov_1601"/>
<dbReference type="OrthoDB" id="9810112at2"/>
<gene>
    <name evidence="4" type="primary">mqnA</name>
    <name evidence="5" type="ordered locus">Glov_1601</name>
</gene>
<keyword evidence="3 4" id="KW-0456">Lyase</keyword>
<proteinExistence type="inferred from homology"/>
<keyword evidence="6" id="KW-1185">Reference proteome</keyword>
<dbReference type="eggNOG" id="COG1427">
    <property type="taxonomic scope" value="Bacteria"/>
</dbReference>
<dbReference type="HOGENOM" id="CLU_059898_0_0_7"/>
<sequence>MLRIGRIDYANCTPLFMQLEDKLPGETTAIVHGVPATLNARLAKGEIDICISSSIEFSRHADDYAILPGHCIGSVGAVKSVLLFTNRPVEELSGEQLLVTSESATSVILLQILLAKRWGLSGCSLQTSSMTWQEALQQSPGLLLIGDRALQAASDRAAVHCYDLGQEWKDLTGLPFVFALWLINRTSARGKERALTHFSQLLEQARERIEPDAELLAARAPESAWVGVQPLAEYWRHAITYQLDAAHLAGLERFYAFAAELGLIPAAPQPVFYPL</sequence>
<dbReference type="EMBL" id="CP001089">
    <property type="protein sequence ID" value="ACD95317.1"/>
    <property type="molecule type" value="Genomic_DNA"/>
</dbReference>
<dbReference type="InterPro" id="IPR003773">
    <property type="entry name" value="Menaquinone_biosynth"/>
</dbReference>
<dbReference type="Proteomes" id="UP000002420">
    <property type="component" value="Chromosome"/>
</dbReference>
<evidence type="ECO:0000256" key="4">
    <source>
        <dbReference type="HAMAP-Rule" id="MF_00995"/>
    </source>
</evidence>
<dbReference type="HAMAP" id="MF_00995">
    <property type="entry name" value="MqnA"/>
    <property type="match status" value="1"/>
</dbReference>
<comment type="function">
    <text evidence="4">Catalyzes the dehydration of chorismate into 3-[(1-carboxyvinyl)oxy]benzoate, a step in the biosynthesis of menaquinone (MK, vitamin K2).</text>
</comment>
<evidence type="ECO:0000256" key="1">
    <source>
        <dbReference type="ARBA" id="ARBA00004863"/>
    </source>
</evidence>
<dbReference type="Pfam" id="PF02621">
    <property type="entry name" value="VitK2_biosynth"/>
    <property type="match status" value="1"/>
</dbReference>
<reference evidence="5 6" key="1">
    <citation type="submission" date="2008-05" db="EMBL/GenBank/DDBJ databases">
        <title>Complete sequence of chromosome of Geobacter lovleyi SZ.</title>
        <authorList>
            <consortium name="US DOE Joint Genome Institute"/>
            <person name="Lucas S."/>
            <person name="Copeland A."/>
            <person name="Lapidus A."/>
            <person name="Glavina del Rio T."/>
            <person name="Dalin E."/>
            <person name="Tice H."/>
            <person name="Bruce D."/>
            <person name="Goodwin L."/>
            <person name="Pitluck S."/>
            <person name="Chertkov O."/>
            <person name="Meincke L."/>
            <person name="Brettin T."/>
            <person name="Detter J.C."/>
            <person name="Han C."/>
            <person name="Tapia R."/>
            <person name="Kuske C.R."/>
            <person name="Schmutz J."/>
            <person name="Larimer F."/>
            <person name="Land M."/>
            <person name="Hauser L."/>
            <person name="Kyrpides N."/>
            <person name="Mikhailova N."/>
            <person name="Sung Y."/>
            <person name="Fletcher K.E."/>
            <person name="Ritalahti K.M."/>
            <person name="Loeffler F.E."/>
            <person name="Richardson P."/>
        </authorList>
    </citation>
    <scope>NUCLEOTIDE SEQUENCE [LARGE SCALE GENOMIC DNA]</scope>
    <source>
        <strain evidence="6">ATCC BAA-1151 / DSM 17278 / SZ</strain>
    </source>
</reference>
<dbReference type="GO" id="GO:0009234">
    <property type="term" value="P:menaquinone biosynthetic process"/>
    <property type="evidence" value="ECO:0007669"/>
    <property type="project" value="UniProtKB-UniRule"/>
</dbReference>